<evidence type="ECO:0000313" key="1">
    <source>
        <dbReference type="EMBL" id="CAD2200923.1"/>
    </source>
</evidence>
<comment type="caution">
    <text evidence="1">The sequence shown here is derived from an EMBL/GenBank/DDBJ whole genome shotgun (WGS) entry which is preliminary data.</text>
</comment>
<gene>
    <name evidence="1" type="ORF">MENT_LOCUS54431</name>
</gene>
<protein>
    <submittedName>
        <fullName evidence="1">Uncharacterized protein</fullName>
    </submittedName>
</protein>
<dbReference type="Proteomes" id="UP000580250">
    <property type="component" value="Unassembled WGS sequence"/>
</dbReference>
<dbReference type="OrthoDB" id="5898059at2759"/>
<name>A0A6V7XNT0_MELEN</name>
<reference evidence="1 2" key="1">
    <citation type="submission" date="2020-08" db="EMBL/GenBank/DDBJ databases">
        <authorList>
            <person name="Koutsovoulos G."/>
            <person name="Danchin GJ E."/>
        </authorList>
    </citation>
    <scope>NUCLEOTIDE SEQUENCE [LARGE SCALE GENOMIC DNA]</scope>
</reference>
<evidence type="ECO:0000313" key="2">
    <source>
        <dbReference type="Proteomes" id="UP000580250"/>
    </source>
</evidence>
<accession>A0A6V7XNT0</accession>
<organism evidence="1 2">
    <name type="scientific">Meloidogyne enterolobii</name>
    <name type="common">Root-knot nematode worm</name>
    <name type="synonym">Meloidogyne mayaguensis</name>
    <dbReference type="NCBI Taxonomy" id="390850"/>
    <lineage>
        <taxon>Eukaryota</taxon>
        <taxon>Metazoa</taxon>
        <taxon>Ecdysozoa</taxon>
        <taxon>Nematoda</taxon>
        <taxon>Chromadorea</taxon>
        <taxon>Rhabditida</taxon>
        <taxon>Tylenchina</taxon>
        <taxon>Tylenchomorpha</taxon>
        <taxon>Tylenchoidea</taxon>
        <taxon>Meloidogynidae</taxon>
        <taxon>Meloidogyninae</taxon>
        <taxon>Meloidogyne</taxon>
    </lineage>
</organism>
<sequence length="221" mass="25268">MVFCVRIFLTNCSINDKMFEPISTVKVIMEKDINTDKMPVNDVAGCSGILFCYPSQLSPNSEGNWKPSKAFELTKKGESKICLNSEKEAKLGNEKNVEWHGLIVFKDGKNDVEIFADIFLEDNRILLHDTTPSVLFNFLIGKDNTLKGRILLDSKVDKNFTNSNKNPKPLLDDFPGILALKLDIMLDEQSSKNIETKPAYRQFLWKLMNRCPVNEVWRVFN</sequence>
<dbReference type="EMBL" id="CAJEWN010001924">
    <property type="protein sequence ID" value="CAD2200923.1"/>
    <property type="molecule type" value="Genomic_DNA"/>
</dbReference>
<dbReference type="AlphaFoldDB" id="A0A6V7XNT0"/>
<proteinExistence type="predicted"/>